<dbReference type="GO" id="GO:0032993">
    <property type="term" value="C:protein-DNA complex"/>
    <property type="evidence" value="ECO:0007669"/>
    <property type="project" value="TreeGrafter"/>
</dbReference>
<accession>A0A4R9FMW3</accession>
<proteinExistence type="inferred from homology"/>
<dbReference type="InterPro" id="IPR000847">
    <property type="entry name" value="LysR_HTH_N"/>
</dbReference>
<evidence type="ECO:0000256" key="2">
    <source>
        <dbReference type="ARBA" id="ARBA00023015"/>
    </source>
</evidence>
<dbReference type="FunFam" id="1.10.10.10:FF:000001">
    <property type="entry name" value="LysR family transcriptional regulator"/>
    <property type="match status" value="1"/>
</dbReference>
<keyword evidence="4" id="KW-0804">Transcription</keyword>
<dbReference type="InterPro" id="IPR005119">
    <property type="entry name" value="LysR_subst-bd"/>
</dbReference>
<evidence type="ECO:0000259" key="5">
    <source>
        <dbReference type="PROSITE" id="PS50931"/>
    </source>
</evidence>
<comment type="caution">
    <text evidence="6">The sequence shown here is derived from an EMBL/GenBank/DDBJ whole genome shotgun (WGS) entry which is preliminary data.</text>
</comment>
<dbReference type="PANTHER" id="PTHR30346:SF0">
    <property type="entry name" value="HCA OPERON TRANSCRIPTIONAL ACTIVATOR HCAR"/>
    <property type="match status" value="1"/>
</dbReference>
<keyword evidence="2" id="KW-0805">Transcription regulation</keyword>
<evidence type="ECO:0000313" key="6">
    <source>
        <dbReference type="EMBL" id="TGJ99732.1"/>
    </source>
</evidence>
<dbReference type="Gene3D" id="1.10.10.10">
    <property type="entry name" value="Winged helix-like DNA-binding domain superfamily/Winged helix DNA-binding domain"/>
    <property type="match status" value="1"/>
</dbReference>
<dbReference type="CDD" id="cd08414">
    <property type="entry name" value="PBP2_LTTR_aromatics_like"/>
    <property type="match status" value="1"/>
</dbReference>
<keyword evidence="3" id="KW-0238">DNA-binding</keyword>
<dbReference type="PANTHER" id="PTHR30346">
    <property type="entry name" value="TRANSCRIPTIONAL DUAL REGULATOR HCAR-RELATED"/>
    <property type="match status" value="1"/>
</dbReference>
<dbReference type="PROSITE" id="PS50931">
    <property type="entry name" value="HTH_LYSR"/>
    <property type="match status" value="1"/>
</dbReference>
<dbReference type="AlphaFoldDB" id="A0A4R9FMW3"/>
<comment type="similarity">
    <text evidence="1">Belongs to the LysR transcriptional regulatory family.</text>
</comment>
<dbReference type="GO" id="GO:0003700">
    <property type="term" value="F:DNA-binding transcription factor activity"/>
    <property type="evidence" value="ECO:0007669"/>
    <property type="project" value="InterPro"/>
</dbReference>
<dbReference type="Pfam" id="PF00126">
    <property type="entry name" value="HTH_1"/>
    <property type="match status" value="1"/>
</dbReference>
<evidence type="ECO:0000256" key="4">
    <source>
        <dbReference type="ARBA" id="ARBA00023163"/>
    </source>
</evidence>
<dbReference type="Pfam" id="PF03466">
    <property type="entry name" value="LysR_substrate"/>
    <property type="match status" value="1"/>
</dbReference>
<dbReference type="Proteomes" id="UP000297453">
    <property type="component" value="Unassembled WGS sequence"/>
</dbReference>
<keyword evidence="7" id="KW-1185">Reference proteome</keyword>
<evidence type="ECO:0000256" key="1">
    <source>
        <dbReference type="ARBA" id="ARBA00009437"/>
    </source>
</evidence>
<feature type="domain" description="HTH lysR-type" evidence="5">
    <location>
        <begin position="1"/>
        <end position="58"/>
    </location>
</feature>
<dbReference type="EMBL" id="RQEP01000019">
    <property type="protein sequence ID" value="TGJ99732.1"/>
    <property type="molecule type" value="Genomic_DNA"/>
</dbReference>
<dbReference type="Gene3D" id="3.40.190.10">
    <property type="entry name" value="Periplasmic binding protein-like II"/>
    <property type="match status" value="2"/>
</dbReference>
<evidence type="ECO:0000313" key="7">
    <source>
        <dbReference type="Proteomes" id="UP000297453"/>
    </source>
</evidence>
<gene>
    <name evidence="6" type="ORF">EHO59_18065</name>
</gene>
<protein>
    <submittedName>
        <fullName evidence="6">LysR family transcriptional regulator</fullName>
    </submittedName>
</protein>
<dbReference type="SUPFAM" id="SSF46785">
    <property type="entry name" value="Winged helix' DNA-binding domain"/>
    <property type="match status" value="1"/>
</dbReference>
<organism evidence="6 7">
    <name type="scientific">Leptospira semungkisensis</name>
    <dbReference type="NCBI Taxonomy" id="2484985"/>
    <lineage>
        <taxon>Bacteria</taxon>
        <taxon>Pseudomonadati</taxon>
        <taxon>Spirochaetota</taxon>
        <taxon>Spirochaetia</taxon>
        <taxon>Leptospirales</taxon>
        <taxon>Leptospiraceae</taxon>
        <taxon>Leptospira</taxon>
    </lineage>
</organism>
<sequence length="305" mass="34700">MDLSKLKSFIVVAEELNFRKSAEILGMSQPPLTRLISSFEEELSTKLFERTTRQVKLTGAGIFLLKEGRDIISKVESIEKEVRSIGKLKSGVLNIGFSTTTFMASLPQIIEEFRDRFPRIKFQLHQESRNRIRKGLKSAHFDICFLEGEIPEPGFEKYAVHDEVLGVLLPKKHPLTKKKEIELSELKNETIILHPKKDSGNFYDTIIQLFKQSGIKPKVYVKNERESCPILVATGKGVSLTILGAQNFAPADTQFVPIKKLYLPVSVFWVPENRNPSLKTFLSFVTESNVLKDRKAECLMDVMKL</sequence>
<dbReference type="InterPro" id="IPR036388">
    <property type="entry name" value="WH-like_DNA-bd_sf"/>
</dbReference>
<dbReference type="InterPro" id="IPR036390">
    <property type="entry name" value="WH_DNA-bd_sf"/>
</dbReference>
<dbReference type="RefSeq" id="WP_135589824.1">
    <property type="nucleotide sequence ID" value="NZ_RQEP01000019.1"/>
</dbReference>
<name>A0A4R9FMW3_9LEPT</name>
<dbReference type="OrthoDB" id="9803714at2"/>
<evidence type="ECO:0000256" key="3">
    <source>
        <dbReference type="ARBA" id="ARBA00023125"/>
    </source>
</evidence>
<dbReference type="SUPFAM" id="SSF53850">
    <property type="entry name" value="Periplasmic binding protein-like II"/>
    <property type="match status" value="1"/>
</dbReference>
<dbReference type="GO" id="GO:0003677">
    <property type="term" value="F:DNA binding"/>
    <property type="evidence" value="ECO:0007669"/>
    <property type="project" value="UniProtKB-KW"/>
</dbReference>
<reference evidence="6" key="1">
    <citation type="journal article" date="2019" name="PLoS Negl. Trop. Dis.">
        <title>Revisiting the worldwide diversity of Leptospira species in the environment.</title>
        <authorList>
            <person name="Vincent A.T."/>
            <person name="Schiettekatte O."/>
            <person name="Bourhy P."/>
            <person name="Veyrier F.J."/>
            <person name="Picardeau M."/>
        </authorList>
    </citation>
    <scope>NUCLEOTIDE SEQUENCE [LARGE SCALE GENOMIC DNA]</scope>
    <source>
        <strain evidence="6">SSS9</strain>
    </source>
</reference>